<evidence type="ECO:0000256" key="2">
    <source>
        <dbReference type="SAM" id="Phobius"/>
    </source>
</evidence>
<dbReference type="Proteomes" id="UP001341281">
    <property type="component" value="Chromosome 04"/>
</dbReference>
<dbReference type="GO" id="GO:0009793">
    <property type="term" value="P:embryo development ending in seed dormancy"/>
    <property type="evidence" value="ECO:0007669"/>
    <property type="project" value="TreeGrafter"/>
</dbReference>
<dbReference type="InterPro" id="IPR045301">
    <property type="entry name" value="GEX3-like"/>
</dbReference>
<dbReference type="GO" id="GO:0010183">
    <property type="term" value="P:pollen tube guidance"/>
    <property type="evidence" value="ECO:0007669"/>
    <property type="project" value="TreeGrafter"/>
</dbReference>
<name>A0AAQ3WQL6_PASNO</name>
<keyword evidence="2" id="KW-0812">Transmembrane</keyword>
<sequence length="728" mass="78551">MAEETAVLHFVCASSPQLLVCPHYCLNGVFILRRCSQRATPSLPSAVQRSLRSRALAASSTRCPSKATARRALYALSAMAKGALWPLCLLACFLIGAPRSESPALQKLGTGAAAAAAAAKNVHAPPVAARALWAPLIDHDGLLVSCTGEDLLAFELGGSIAWTLPLGRRCNDGIGPVSDGEKVYVVAEDKVIKVTPEKIYTLEPASEVFFGYNATPGRSGDIIGLSISTRRRFLFLTIRNRGLFAFSLQGKLQWSIGPVIDRLGCHLGCKGNVSSCYFDSAPVLDHCEGALYISNTEGQLYSLYIDTPQFRWVQDLSSIDRAMAIAPGNSGCLYLVFPRNSIVVGLDVSTGNILWQQNIGPLSNEKVSPTVDSNGWMSIGSIDGTLYSVSPDGDIRKLLGKTGLDSVIHAGPVLDCSGFCTYIAQTIVERKSIRTIGDRAYVSATNVSHILFTLLAPATGTIYWTGEYPGELSNLLSSGDMNDFIGDETILLTLLSAARIGNTMPCYMRGQKIASTCRHARAKFSQPDSGGHNHNIMLLAFLLMVIVIQDVVVWSCCIFWRKRKLQGNGLQKFLEKRSSLHSRRRALGKMISELEQKAAEDASSNEILGQLGDMVKTKESVEKKLYASYSLGKDRPAGLKQQGSSSLPLYHSHSFHSSQKETITIFNTFSDTSTSEEGTSCCSDGSESCCSGTSSEDVEVELDARSRPAEEAGPSKTANVGEVVQDEK</sequence>
<organism evidence="3 4">
    <name type="scientific">Paspalum notatum var. saurae</name>
    <dbReference type="NCBI Taxonomy" id="547442"/>
    <lineage>
        <taxon>Eukaryota</taxon>
        <taxon>Viridiplantae</taxon>
        <taxon>Streptophyta</taxon>
        <taxon>Embryophyta</taxon>
        <taxon>Tracheophyta</taxon>
        <taxon>Spermatophyta</taxon>
        <taxon>Magnoliopsida</taxon>
        <taxon>Liliopsida</taxon>
        <taxon>Poales</taxon>
        <taxon>Poaceae</taxon>
        <taxon>PACMAD clade</taxon>
        <taxon>Panicoideae</taxon>
        <taxon>Andropogonodae</taxon>
        <taxon>Paspaleae</taxon>
        <taxon>Paspalinae</taxon>
        <taxon>Paspalum</taxon>
    </lineage>
</organism>
<reference evidence="3 4" key="1">
    <citation type="submission" date="2024-02" db="EMBL/GenBank/DDBJ databases">
        <title>High-quality chromosome-scale genome assembly of Pensacola bahiagrass (Paspalum notatum Flugge var. saurae).</title>
        <authorList>
            <person name="Vega J.M."/>
            <person name="Podio M."/>
            <person name="Orjuela J."/>
            <person name="Siena L.A."/>
            <person name="Pessino S.C."/>
            <person name="Combes M.C."/>
            <person name="Mariac C."/>
            <person name="Albertini E."/>
            <person name="Pupilli F."/>
            <person name="Ortiz J.P.A."/>
            <person name="Leblanc O."/>
        </authorList>
    </citation>
    <scope>NUCLEOTIDE SEQUENCE [LARGE SCALE GENOMIC DNA]</scope>
    <source>
        <strain evidence="3">R1</strain>
        <tissue evidence="3">Leaf</tissue>
    </source>
</reference>
<dbReference type="AlphaFoldDB" id="A0AAQ3WQL6"/>
<dbReference type="GO" id="GO:0005886">
    <property type="term" value="C:plasma membrane"/>
    <property type="evidence" value="ECO:0007669"/>
    <property type="project" value="TreeGrafter"/>
</dbReference>
<gene>
    <name evidence="3" type="ORF">U9M48_018531</name>
</gene>
<dbReference type="PANTHER" id="PTHR37253:SF1">
    <property type="entry name" value="PROTEIN GAMETE EXPRESSED 3"/>
    <property type="match status" value="1"/>
</dbReference>
<keyword evidence="4" id="KW-1185">Reference proteome</keyword>
<protein>
    <recommendedName>
        <fullName evidence="5">Protein GAMETE EXPRESSED 3</fullName>
    </recommendedName>
</protein>
<dbReference type="SUPFAM" id="SSF50998">
    <property type="entry name" value="Quinoprotein alcohol dehydrogenase-like"/>
    <property type="match status" value="1"/>
</dbReference>
<dbReference type="Gene3D" id="2.130.10.10">
    <property type="entry name" value="YVTN repeat-like/Quinoprotein amine dehydrogenase"/>
    <property type="match status" value="1"/>
</dbReference>
<keyword evidence="2" id="KW-0472">Membrane</keyword>
<feature type="compositionally biased region" description="Low complexity" evidence="1">
    <location>
        <begin position="676"/>
        <end position="695"/>
    </location>
</feature>
<dbReference type="InterPro" id="IPR015943">
    <property type="entry name" value="WD40/YVTN_repeat-like_dom_sf"/>
</dbReference>
<evidence type="ECO:0000256" key="1">
    <source>
        <dbReference type="SAM" id="MobiDB-lite"/>
    </source>
</evidence>
<dbReference type="EMBL" id="CP144748">
    <property type="protein sequence ID" value="WVZ69801.1"/>
    <property type="molecule type" value="Genomic_DNA"/>
</dbReference>
<keyword evidence="2" id="KW-1133">Transmembrane helix</keyword>
<accession>A0AAQ3WQL6</accession>
<proteinExistence type="predicted"/>
<evidence type="ECO:0000313" key="3">
    <source>
        <dbReference type="EMBL" id="WVZ69801.1"/>
    </source>
</evidence>
<feature type="transmembrane region" description="Helical" evidence="2">
    <location>
        <begin position="536"/>
        <end position="560"/>
    </location>
</feature>
<feature type="region of interest" description="Disordered" evidence="1">
    <location>
        <begin position="676"/>
        <end position="728"/>
    </location>
</feature>
<dbReference type="InterPro" id="IPR011047">
    <property type="entry name" value="Quinoprotein_ADH-like_sf"/>
</dbReference>
<evidence type="ECO:0008006" key="5">
    <source>
        <dbReference type="Google" id="ProtNLM"/>
    </source>
</evidence>
<evidence type="ECO:0000313" key="4">
    <source>
        <dbReference type="Proteomes" id="UP001341281"/>
    </source>
</evidence>
<dbReference type="PANTHER" id="PTHR37253">
    <property type="entry name" value="PROTEIN GAMETE EXPRESSED 3"/>
    <property type="match status" value="1"/>
</dbReference>